<proteinExistence type="predicted"/>
<dbReference type="EMBL" id="CP015623">
    <property type="protein sequence ID" value="ANE05541.1"/>
    <property type="molecule type" value="Genomic_DNA"/>
</dbReference>
<accession>A0A172QY21</accession>
<name>A0A172QY21_9CORY</name>
<keyword evidence="1" id="KW-0614">Plasmid</keyword>
<keyword evidence="2" id="KW-1185">Reference proteome</keyword>
<protein>
    <submittedName>
        <fullName evidence="1">Uncharacterized protein</fullName>
    </submittedName>
</protein>
<geneLocation type="plasmid" evidence="1 2">
    <name>pCRULAC1</name>
</geneLocation>
<reference evidence="1 2" key="1">
    <citation type="submission" date="2016-05" db="EMBL/GenBank/DDBJ databases">
        <title>Complete genome sequence of Corynebacterium crudilactis, a new Corynebacterium species isolated from raw cow's milk.</title>
        <authorList>
            <person name="Christian R."/>
            <person name="Zimmermann J."/>
            <person name="Lipski A."/>
            <person name="Kalinowski J."/>
        </authorList>
    </citation>
    <scope>NUCLEOTIDE SEQUENCE [LARGE SCALE GENOMIC DNA]</scope>
    <source>
        <strain evidence="1 2">JZ16</strain>
        <plasmid evidence="1 2">pCRULAC1</plasmid>
    </source>
</reference>
<evidence type="ECO:0000313" key="2">
    <source>
        <dbReference type="Proteomes" id="UP000076929"/>
    </source>
</evidence>
<gene>
    <name evidence="1" type="ORF">ccrud_14470</name>
</gene>
<sequence length="152" mass="16984">MAPEIPEELGEDAAGATAQTFLEMWVQFSPSNFDPKQAWFDSWDSWATADFRRDMRISADSMWSWTWNQSVKTCCVEFPTPVEVNVDGDKAVAKVTLTRWVLPLFATAADIEANVTEPEEKTYIVTLEGGSGQFLVSDVREAGRDDALPEVN</sequence>
<evidence type="ECO:0000313" key="1">
    <source>
        <dbReference type="EMBL" id="ANE05541.1"/>
    </source>
</evidence>
<dbReference type="Proteomes" id="UP000076929">
    <property type="component" value="Plasmid pCRULAC1"/>
</dbReference>
<dbReference type="KEGG" id="ccjz:ccrud_14470"/>
<organism evidence="1 2">
    <name type="scientific">Corynebacterium crudilactis</name>
    <dbReference type="NCBI Taxonomy" id="1652495"/>
    <lineage>
        <taxon>Bacteria</taxon>
        <taxon>Bacillati</taxon>
        <taxon>Actinomycetota</taxon>
        <taxon>Actinomycetes</taxon>
        <taxon>Mycobacteriales</taxon>
        <taxon>Corynebacteriaceae</taxon>
        <taxon>Corynebacterium</taxon>
    </lineage>
</organism>
<dbReference type="AlphaFoldDB" id="A0A172QY21"/>